<dbReference type="Proteomes" id="UP000553957">
    <property type="component" value="Unassembled WGS sequence"/>
</dbReference>
<dbReference type="EMBL" id="JACHKF010000001">
    <property type="protein sequence ID" value="MBB6564448.1"/>
    <property type="molecule type" value="Genomic_DNA"/>
</dbReference>
<accession>A0A7Y4P537</accession>
<comment type="caution">
    <text evidence="2">The sequence shown here is derived from an EMBL/GenBank/DDBJ whole genome shotgun (WGS) entry which is preliminary data.</text>
</comment>
<evidence type="ECO:0000313" key="1">
    <source>
        <dbReference type="EMBL" id="MBB6564448.1"/>
    </source>
</evidence>
<evidence type="ECO:0000313" key="3">
    <source>
        <dbReference type="Proteomes" id="UP000534306"/>
    </source>
</evidence>
<protein>
    <submittedName>
        <fullName evidence="2">Uncharacterized protein</fullName>
    </submittedName>
</protein>
<sequence length="75" mass="7903">MTTYATPTLQPSGRGRFKVAATWQPDGFALLGEVHDKGPVGWTASTATGLPVGLFPHRQAAAEALLKHAGYELAL</sequence>
<dbReference type="AlphaFoldDB" id="A0A7Y4P537"/>
<reference evidence="1 4" key="2">
    <citation type="submission" date="2020-08" db="EMBL/GenBank/DDBJ databases">
        <title>Sequencing the genomes of 1000 actinobacteria strains.</title>
        <authorList>
            <person name="Klenk H.-P."/>
        </authorList>
    </citation>
    <scope>NUCLEOTIDE SEQUENCE [LARGE SCALE GENOMIC DNA]</scope>
    <source>
        <strain evidence="1 4">DSM 15626</strain>
    </source>
</reference>
<evidence type="ECO:0000313" key="4">
    <source>
        <dbReference type="Proteomes" id="UP000553957"/>
    </source>
</evidence>
<gene>
    <name evidence="1" type="ORF">HNR71_000085</name>
    <name evidence="2" type="ORF">HPO96_37230</name>
</gene>
<dbReference type="Proteomes" id="UP000534306">
    <property type="component" value="Unassembled WGS sequence"/>
</dbReference>
<keyword evidence="3" id="KW-1185">Reference proteome</keyword>
<dbReference type="RefSeq" id="WP_171679201.1">
    <property type="nucleotide sequence ID" value="NZ_BAAAGT010000022.1"/>
</dbReference>
<reference evidence="2 3" key="1">
    <citation type="submission" date="2020-05" db="EMBL/GenBank/DDBJ databases">
        <title>Genome sequence of Kribbella sandramycini ATCC 39419.</title>
        <authorList>
            <person name="Maclea K.S."/>
            <person name="Fair J.L."/>
        </authorList>
    </citation>
    <scope>NUCLEOTIDE SEQUENCE [LARGE SCALE GENOMIC DNA]</scope>
    <source>
        <strain evidence="2 3">ATCC 39419</strain>
    </source>
</reference>
<proteinExistence type="predicted"/>
<organism evidence="2 3">
    <name type="scientific">Kribbella sandramycini</name>
    <dbReference type="NCBI Taxonomy" id="60450"/>
    <lineage>
        <taxon>Bacteria</taxon>
        <taxon>Bacillati</taxon>
        <taxon>Actinomycetota</taxon>
        <taxon>Actinomycetes</taxon>
        <taxon>Propionibacteriales</taxon>
        <taxon>Kribbellaceae</taxon>
        <taxon>Kribbella</taxon>
    </lineage>
</organism>
<dbReference type="EMBL" id="JABJRC010000018">
    <property type="protein sequence ID" value="NOL45904.1"/>
    <property type="molecule type" value="Genomic_DNA"/>
</dbReference>
<evidence type="ECO:0000313" key="2">
    <source>
        <dbReference type="EMBL" id="NOL45904.1"/>
    </source>
</evidence>
<name>A0A7Y4P537_9ACTN</name>